<evidence type="ECO:0000256" key="12">
    <source>
        <dbReference type="SAM" id="MobiDB-lite"/>
    </source>
</evidence>
<dbReference type="PANTHER" id="PTHR11579">
    <property type="entry name" value="PROTEIN-L-ISOASPARTATE O-METHYLTRANSFERASE"/>
    <property type="match status" value="1"/>
</dbReference>
<comment type="caution">
    <text evidence="13">The sequence shown here is derived from an EMBL/GenBank/DDBJ whole genome shotgun (WGS) entry which is preliminary data.</text>
</comment>
<dbReference type="GO" id="GO:0004719">
    <property type="term" value="F:protein-L-isoaspartate (D-aspartate) O-methyltransferase activity"/>
    <property type="evidence" value="ECO:0007669"/>
    <property type="project" value="UniProtKB-EC"/>
</dbReference>
<evidence type="ECO:0000256" key="6">
    <source>
        <dbReference type="ARBA" id="ARBA00022603"/>
    </source>
</evidence>
<dbReference type="InterPro" id="IPR027573">
    <property type="entry name" value="Methyltran_FxLD"/>
</dbReference>
<feature type="region of interest" description="Disordered" evidence="12">
    <location>
        <begin position="241"/>
        <end position="260"/>
    </location>
</feature>
<protein>
    <recommendedName>
        <fullName evidence="4">Protein-L-isoaspartate O-methyltransferase</fullName>
        <ecNumber evidence="3">2.1.1.77</ecNumber>
    </recommendedName>
    <alternativeName>
        <fullName evidence="11">L-isoaspartyl protein carboxyl methyltransferase</fullName>
    </alternativeName>
    <alternativeName>
        <fullName evidence="9">Protein L-isoaspartyl methyltransferase</fullName>
    </alternativeName>
    <alternativeName>
        <fullName evidence="10">Protein-beta-aspartate methyltransferase</fullName>
    </alternativeName>
</protein>
<evidence type="ECO:0000256" key="11">
    <source>
        <dbReference type="ARBA" id="ARBA00031350"/>
    </source>
</evidence>
<evidence type="ECO:0000313" key="13">
    <source>
        <dbReference type="EMBL" id="MBB5977652.1"/>
    </source>
</evidence>
<evidence type="ECO:0000256" key="3">
    <source>
        <dbReference type="ARBA" id="ARBA00011890"/>
    </source>
</evidence>
<evidence type="ECO:0000256" key="5">
    <source>
        <dbReference type="ARBA" id="ARBA00022490"/>
    </source>
</evidence>
<accession>A0A841DGL6</accession>
<evidence type="ECO:0000256" key="10">
    <source>
        <dbReference type="ARBA" id="ARBA00031323"/>
    </source>
</evidence>
<dbReference type="CDD" id="cd02440">
    <property type="entry name" value="AdoMet_MTases"/>
    <property type="match status" value="1"/>
</dbReference>
<keyword evidence="14" id="KW-1185">Reference proteome</keyword>
<dbReference type="Gene3D" id="3.40.50.150">
    <property type="entry name" value="Vaccinia Virus protein VP39"/>
    <property type="match status" value="1"/>
</dbReference>
<dbReference type="AlphaFoldDB" id="A0A841DGL6"/>
<evidence type="ECO:0000256" key="1">
    <source>
        <dbReference type="ARBA" id="ARBA00004496"/>
    </source>
</evidence>
<dbReference type="EMBL" id="JACHNF010000001">
    <property type="protein sequence ID" value="MBB5977652.1"/>
    <property type="molecule type" value="Genomic_DNA"/>
</dbReference>
<keyword evidence="8" id="KW-0949">S-adenosyl-L-methionine</keyword>
<dbReference type="Pfam" id="PF01135">
    <property type="entry name" value="PCMT"/>
    <property type="match status" value="1"/>
</dbReference>
<dbReference type="Proteomes" id="UP000558997">
    <property type="component" value="Unassembled WGS sequence"/>
</dbReference>
<evidence type="ECO:0000313" key="14">
    <source>
        <dbReference type="Proteomes" id="UP000558997"/>
    </source>
</evidence>
<dbReference type="SUPFAM" id="SSF53335">
    <property type="entry name" value="S-adenosyl-L-methionine-dependent methyltransferases"/>
    <property type="match status" value="1"/>
</dbReference>
<gene>
    <name evidence="13" type="ORF">HDA44_000993</name>
</gene>
<dbReference type="InterPro" id="IPR029063">
    <property type="entry name" value="SAM-dependent_MTases_sf"/>
</dbReference>
<dbReference type="PANTHER" id="PTHR11579:SF0">
    <property type="entry name" value="PROTEIN-L-ISOASPARTATE(D-ASPARTATE) O-METHYLTRANSFERASE"/>
    <property type="match status" value="1"/>
</dbReference>
<dbReference type="RefSeq" id="WP_184831726.1">
    <property type="nucleotide sequence ID" value="NZ_BAAAVN010000010.1"/>
</dbReference>
<proteinExistence type="inferred from homology"/>
<evidence type="ECO:0000256" key="7">
    <source>
        <dbReference type="ARBA" id="ARBA00022679"/>
    </source>
</evidence>
<evidence type="ECO:0000256" key="8">
    <source>
        <dbReference type="ARBA" id="ARBA00022691"/>
    </source>
</evidence>
<feature type="compositionally biased region" description="Basic and acidic residues" evidence="12">
    <location>
        <begin position="246"/>
        <end position="255"/>
    </location>
</feature>
<dbReference type="NCBIfam" id="TIGR04364">
    <property type="entry name" value="methyltran_FxLD"/>
    <property type="match status" value="1"/>
</dbReference>
<sequence>MGPGDDSRQAASLRAALIRHLLAEGTLHDERVAAAFQAVPRHLFVPQAPLDVAYADDVVLMKRDETGAVISSVSQPSIMALMLEQAAIRPGDRVLEIGSGGYNAALLRELAGPDGAVTTVDIDPEVTDRARASLDEAGYGDVRVVRADGAYGDPAGAPYDRIVVTVTAWDIASAWLRQLRPDGRIVVPLRLRAQTRSIAFDRVGAHLESRSTTLCGFVSMQGAGAHYERTSPFAETGLTYDEDQEHEPRPPEEVLKLPPKRMPSGVHVGREEPLLDLYLWLASTLPGYCVMTGGEWSWVAAATTADSLVYLTTRGRPGDLRVELVCVGHGAGAGRLADQMLAQVRLWDRRLRHGAGPGFQVHAVGAALPPGFHVARRDSCLTVTWAE</sequence>
<evidence type="ECO:0000256" key="4">
    <source>
        <dbReference type="ARBA" id="ARBA00013346"/>
    </source>
</evidence>
<reference evidence="13 14" key="1">
    <citation type="submission" date="2020-08" db="EMBL/GenBank/DDBJ databases">
        <title>Sequencing the genomes of 1000 actinobacteria strains.</title>
        <authorList>
            <person name="Klenk H.-P."/>
        </authorList>
    </citation>
    <scope>NUCLEOTIDE SEQUENCE [LARGE SCALE GENOMIC DNA]</scope>
    <source>
        <strain evidence="13 14">DSM 17294</strain>
    </source>
</reference>
<dbReference type="GO" id="GO:0005737">
    <property type="term" value="C:cytoplasm"/>
    <property type="evidence" value="ECO:0007669"/>
    <property type="project" value="UniProtKB-SubCell"/>
</dbReference>
<keyword evidence="5" id="KW-0963">Cytoplasm</keyword>
<dbReference type="GO" id="GO:0032259">
    <property type="term" value="P:methylation"/>
    <property type="evidence" value="ECO:0007669"/>
    <property type="project" value="UniProtKB-KW"/>
</dbReference>
<comment type="similarity">
    <text evidence="2">Belongs to the methyltransferase superfamily. L-isoaspartyl/D-aspartyl protein methyltransferase family.</text>
</comment>
<dbReference type="EC" id="2.1.1.77" evidence="3"/>
<dbReference type="InterPro" id="IPR000682">
    <property type="entry name" value="PCMT"/>
</dbReference>
<comment type="subcellular location">
    <subcellularLocation>
        <location evidence="1">Cytoplasm</location>
    </subcellularLocation>
</comment>
<keyword evidence="6 13" id="KW-0489">Methyltransferase</keyword>
<name>A0A841DGL6_9ACTN</name>
<keyword evidence="7 13" id="KW-0808">Transferase</keyword>
<evidence type="ECO:0000256" key="9">
    <source>
        <dbReference type="ARBA" id="ARBA00030757"/>
    </source>
</evidence>
<evidence type="ECO:0000256" key="2">
    <source>
        <dbReference type="ARBA" id="ARBA00005369"/>
    </source>
</evidence>
<organism evidence="13 14">
    <name type="scientific">Kribbella solani</name>
    <dbReference type="NCBI Taxonomy" id="236067"/>
    <lineage>
        <taxon>Bacteria</taxon>
        <taxon>Bacillati</taxon>
        <taxon>Actinomycetota</taxon>
        <taxon>Actinomycetes</taxon>
        <taxon>Propionibacteriales</taxon>
        <taxon>Kribbellaceae</taxon>
        <taxon>Kribbella</taxon>
    </lineage>
</organism>